<reference evidence="1 2" key="1">
    <citation type="submission" date="2020-02" db="EMBL/GenBank/DDBJ databases">
        <authorList>
            <person name="Ferguson B K."/>
        </authorList>
    </citation>
    <scope>NUCLEOTIDE SEQUENCE [LARGE SCALE GENOMIC DNA]</scope>
</reference>
<name>A0A6H5HG25_9HEMI</name>
<proteinExistence type="predicted"/>
<protein>
    <submittedName>
        <fullName evidence="1">Uncharacterized protein</fullName>
    </submittedName>
</protein>
<dbReference type="Proteomes" id="UP000479000">
    <property type="component" value="Unassembled WGS sequence"/>
</dbReference>
<sequence>MNTDLIVTFSKEHSKKIDVEKENKEYAESILDHLADLASTTLVDRQLFQVPIPDNVGYVILNRNLPQTL</sequence>
<evidence type="ECO:0000313" key="2">
    <source>
        <dbReference type="Proteomes" id="UP000479000"/>
    </source>
</evidence>
<organism evidence="1 2">
    <name type="scientific">Nesidiocoris tenuis</name>
    <dbReference type="NCBI Taxonomy" id="355587"/>
    <lineage>
        <taxon>Eukaryota</taxon>
        <taxon>Metazoa</taxon>
        <taxon>Ecdysozoa</taxon>
        <taxon>Arthropoda</taxon>
        <taxon>Hexapoda</taxon>
        <taxon>Insecta</taxon>
        <taxon>Pterygota</taxon>
        <taxon>Neoptera</taxon>
        <taxon>Paraneoptera</taxon>
        <taxon>Hemiptera</taxon>
        <taxon>Heteroptera</taxon>
        <taxon>Panheteroptera</taxon>
        <taxon>Cimicomorpha</taxon>
        <taxon>Miridae</taxon>
        <taxon>Dicyphina</taxon>
        <taxon>Nesidiocoris</taxon>
    </lineage>
</organism>
<gene>
    <name evidence="1" type="ORF">NTEN_LOCUS19262</name>
</gene>
<dbReference type="AlphaFoldDB" id="A0A6H5HG25"/>
<accession>A0A6H5HG25</accession>
<evidence type="ECO:0000313" key="1">
    <source>
        <dbReference type="EMBL" id="CAB0014856.1"/>
    </source>
</evidence>
<keyword evidence="2" id="KW-1185">Reference proteome</keyword>
<dbReference type="EMBL" id="CADCXU010028228">
    <property type="protein sequence ID" value="CAB0014856.1"/>
    <property type="molecule type" value="Genomic_DNA"/>
</dbReference>